<keyword evidence="3" id="KW-1185">Reference proteome</keyword>
<evidence type="ECO:0000256" key="1">
    <source>
        <dbReference type="SAM" id="MobiDB-lite"/>
    </source>
</evidence>
<reference evidence="2 3" key="1">
    <citation type="submission" date="2019-03" db="EMBL/GenBank/DDBJ databases">
        <title>Genomic Encyclopedia of Archaeal and Bacterial Type Strains, Phase II (KMG-II): from individual species to whole genera.</title>
        <authorList>
            <person name="Goeker M."/>
        </authorList>
    </citation>
    <scope>NUCLEOTIDE SEQUENCE [LARGE SCALE GENOMIC DNA]</scope>
    <source>
        <strain evidence="2 3">DSM 24323</strain>
    </source>
</reference>
<evidence type="ECO:0000313" key="2">
    <source>
        <dbReference type="EMBL" id="TDT32526.1"/>
    </source>
</evidence>
<dbReference type="Proteomes" id="UP000295371">
    <property type="component" value="Unassembled WGS sequence"/>
</dbReference>
<dbReference type="AlphaFoldDB" id="A0A4R7J719"/>
<name>A0A4R7J719_9ACTN</name>
<protein>
    <submittedName>
        <fullName evidence="2">Uncharacterized protein</fullName>
    </submittedName>
</protein>
<sequence length="293" mass="31326">MLTGVITVDGARVCGGRGERDCWEGDTGRRVLRRGWSFGVFVDGPGSSGRVCDRESPTASPPEDESSVAGSGPLALLRPPHLRCGRRFPVQRCRSTVGGVDPRFAVRGSIPAVGGGDLRFAVGGSDSHCWRGRSPVRCWRVRYPRWRGRFPVPIRDPRSGCGIGDGPGVACAVQVPGEQGARVFPCCPSGPRPAERGTVSSVLAPRVIPQPFVEAQLGFGVGPTRPSGKLGHDGRASVEDGPRHALHALAQDDRVVVDVADLGDPDLRKCGRPGIEIARWVQRRLVQQTVRCP</sequence>
<feature type="region of interest" description="Disordered" evidence="1">
    <location>
        <begin position="47"/>
        <end position="73"/>
    </location>
</feature>
<accession>A0A4R7J719</accession>
<evidence type="ECO:0000313" key="3">
    <source>
        <dbReference type="Proteomes" id="UP000295371"/>
    </source>
</evidence>
<proteinExistence type="predicted"/>
<dbReference type="EMBL" id="SOAW01000001">
    <property type="protein sequence ID" value="TDT32526.1"/>
    <property type="molecule type" value="Genomic_DNA"/>
</dbReference>
<gene>
    <name evidence="2" type="ORF">CLV29_0105</name>
</gene>
<comment type="caution">
    <text evidence="2">The sequence shown here is derived from an EMBL/GenBank/DDBJ whole genome shotgun (WGS) entry which is preliminary data.</text>
</comment>
<organism evidence="2 3">
    <name type="scientific">Naumannella halotolerans</name>
    <dbReference type="NCBI Taxonomy" id="993414"/>
    <lineage>
        <taxon>Bacteria</taxon>
        <taxon>Bacillati</taxon>
        <taxon>Actinomycetota</taxon>
        <taxon>Actinomycetes</taxon>
        <taxon>Propionibacteriales</taxon>
        <taxon>Propionibacteriaceae</taxon>
        <taxon>Naumannella</taxon>
    </lineage>
</organism>